<feature type="domain" description="Ig-like" evidence="7">
    <location>
        <begin position="125"/>
        <end position="217"/>
    </location>
</feature>
<dbReference type="InterPro" id="IPR007110">
    <property type="entry name" value="Ig-like_dom"/>
</dbReference>
<evidence type="ECO:0000313" key="9">
    <source>
        <dbReference type="Proteomes" id="UP000295070"/>
    </source>
</evidence>
<dbReference type="SUPFAM" id="SSF48726">
    <property type="entry name" value="Immunoglobulin"/>
    <property type="match status" value="5"/>
</dbReference>
<reference evidence="8 9" key="1">
    <citation type="submission" date="2019-01" db="EMBL/GenBank/DDBJ databases">
        <title>A chromosome-scale genome assembly of the yellow perch, Perca flavescens.</title>
        <authorList>
            <person name="Feron R."/>
            <person name="Morvezen R."/>
            <person name="Bestin A."/>
            <person name="Haffray P."/>
            <person name="Klopp C."/>
            <person name="Zahm M."/>
            <person name="Cabau C."/>
            <person name="Roques C."/>
            <person name="Donnadieu C."/>
            <person name="Bouchez O."/>
            <person name="Christie M."/>
            <person name="Larson W."/>
            <person name="Guiguen Y."/>
        </authorList>
    </citation>
    <scope>NUCLEOTIDE SEQUENCE [LARGE SCALE GENOMIC DNA]</scope>
    <source>
        <strain evidence="8">YP-PL-M2</strain>
        <tissue evidence="8">Blood</tissue>
    </source>
</reference>
<evidence type="ECO:0000256" key="4">
    <source>
        <dbReference type="ARBA" id="ARBA00023319"/>
    </source>
</evidence>
<protein>
    <recommendedName>
        <fullName evidence="7">Ig-like domain-containing protein</fullName>
    </recommendedName>
</protein>
<proteinExistence type="predicted"/>
<dbReference type="STRING" id="8167.A0A484CJE4"/>
<dbReference type="SMART" id="SM00409">
    <property type="entry name" value="IG"/>
    <property type="match status" value="5"/>
</dbReference>
<dbReference type="InterPro" id="IPR052598">
    <property type="entry name" value="IgSF_CEA-related"/>
</dbReference>
<dbReference type="Pfam" id="PF13895">
    <property type="entry name" value="Ig_2"/>
    <property type="match status" value="1"/>
</dbReference>
<evidence type="ECO:0000313" key="8">
    <source>
        <dbReference type="EMBL" id="TDH03697.1"/>
    </source>
</evidence>
<gene>
    <name evidence="8" type="ORF">EPR50_G00144600</name>
</gene>
<sequence>MDLFNVKTLLLLLSFIGCCAGQSILPVGPVYATLGTNVTFQTTLVGKVDYLVIVWNFNGVNVATRTAGGLKVGAQYTGRAAINNTNAFLYLGPVTAADNGQYSISLTAMDGTTSTGETQLQVLEPVSGVTITSNMPEALESNSTVVLNCFAKGSFLKFTWLNGSTPIVDGNRFALKQMGQSSTLTITEVLRTDLVGPIYCTAANQLQSQMSAPFNLTVYYGPEAVTITASNPDLFISSNINFTLSCSATSSPPATFTWYRNHRMMENAGPFLTLEVIRKHRFGSETGEYRCRAHNAKTGRIVPSPGISFAVMDTISGATVSGPTSVLIAGNSTANLSCQAANGTVTAITWHKDGLRLSAGGRLAFFANMSSMTISPLQQEDNGEYRCQLTNPIHKAEAFYKLVVNFGPEKAEVKGKKAVEVDNKVELTCFADSIPQANFTWKFNGTDTGVKGARFTIEMATVKDIGMYTCEANNAVTGRTATYTHSLDVKAKGTLPVDQEGLSDGAIAGIVIGVLIALAVAIGLIVYCRQKVPFYFSPVSLRPSASYNVRVESPY</sequence>
<accession>A0A484CJE4</accession>
<feature type="chain" id="PRO_5019734420" description="Ig-like domain-containing protein" evidence="6">
    <location>
        <begin position="22"/>
        <end position="555"/>
    </location>
</feature>
<dbReference type="Pfam" id="PF07679">
    <property type="entry name" value="I-set"/>
    <property type="match status" value="2"/>
</dbReference>
<evidence type="ECO:0000256" key="1">
    <source>
        <dbReference type="ARBA" id="ARBA00022729"/>
    </source>
</evidence>
<evidence type="ECO:0000256" key="2">
    <source>
        <dbReference type="ARBA" id="ARBA00023157"/>
    </source>
</evidence>
<evidence type="ECO:0000256" key="3">
    <source>
        <dbReference type="ARBA" id="ARBA00023180"/>
    </source>
</evidence>
<keyword evidence="5" id="KW-0812">Transmembrane</keyword>
<feature type="transmembrane region" description="Helical" evidence="5">
    <location>
        <begin position="506"/>
        <end position="527"/>
    </location>
</feature>
<dbReference type="Proteomes" id="UP000295070">
    <property type="component" value="Chromosome 14"/>
</dbReference>
<keyword evidence="5" id="KW-0472">Membrane</keyword>
<keyword evidence="5" id="KW-1133">Transmembrane helix</keyword>
<keyword evidence="9" id="KW-1185">Reference proteome</keyword>
<dbReference type="Gene3D" id="2.60.40.10">
    <property type="entry name" value="Immunoglobulins"/>
    <property type="match status" value="5"/>
</dbReference>
<dbReference type="PROSITE" id="PS51257">
    <property type="entry name" value="PROKAR_LIPOPROTEIN"/>
    <property type="match status" value="1"/>
</dbReference>
<dbReference type="PANTHER" id="PTHR44337">
    <property type="entry name" value="CARCINOEMBRYONIC ANTIGEN-RELATED CELL ADHESION MOLECULE 8"/>
    <property type="match status" value="1"/>
</dbReference>
<dbReference type="EMBL" id="SCKG01000014">
    <property type="protein sequence ID" value="TDH03697.1"/>
    <property type="molecule type" value="Genomic_DNA"/>
</dbReference>
<feature type="signal peptide" evidence="6">
    <location>
        <begin position="1"/>
        <end position="21"/>
    </location>
</feature>
<keyword evidence="4" id="KW-0393">Immunoglobulin domain</keyword>
<dbReference type="InterPro" id="IPR036179">
    <property type="entry name" value="Ig-like_dom_sf"/>
</dbReference>
<feature type="domain" description="Ig-like" evidence="7">
    <location>
        <begin position="408"/>
        <end position="486"/>
    </location>
</feature>
<keyword evidence="3" id="KW-0325">Glycoprotein</keyword>
<dbReference type="InterPro" id="IPR003598">
    <property type="entry name" value="Ig_sub2"/>
</dbReference>
<evidence type="ECO:0000259" key="7">
    <source>
        <dbReference type="PROSITE" id="PS50835"/>
    </source>
</evidence>
<dbReference type="Pfam" id="PF13927">
    <property type="entry name" value="Ig_3"/>
    <property type="match status" value="1"/>
</dbReference>
<organism evidence="8 9">
    <name type="scientific">Perca flavescens</name>
    <name type="common">American yellow perch</name>
    <name type="synonym">Morone flavescens</name>
    <dbReference type="NCBI Taxonomy" id="8167"/>
    <lineage>
        <taxon>Eukaryota</taxon>
        <taxon>Metazoa</taxon>
        <taxon>Chordata</taxon>
        <taxon>Craniata</taxon>
        <taxon>Vertebrata</taxon>
        <taxon>Euteleostomi</taxon>
        <taxon>Actinopterygii</taxon>
        <taxon>Neopterygii</taxon>
        <taxon>Teleostei</taxon>
        <taxon>Neoteleostei</taxon>
        <taxon>Acanthomorphata</taxon>
        <taxon>Eupercaria</taxon>
        <taxon>Perciformes</taxon>
        <taxon>Percoidei</taxon>
        <taxon>Percidae</taxon>
        <taxon>Percinae</taxon>
        <taxon>Perca</taxon>
    </lineage>
</organism>
<dbReference type="PROSITE" id="PS50835">
    <property type="entry name" value="IG_LIKE"/>
    <property type="match status" value="4"/>
</dbReference>
<dbReference type="CDD" id="cd00096">
    <property type="entry name" value="Ig"/>
    <property type="match status" value="1"/>
</dbReference>
<comment type="caution">
    <text evidence="8">The sequence shown here is derived from an EMBL/GenBank/DDBJ whole genome shotgun (WGS) entry which is preliminary data.</text>
</comment>
<dbReference type="InterPro" id="IPR013098">
    <property type="entry name" value="Ig_I-set"/>
</dbReference>
<dbReference type="PANTHER" id="PTHR44337:SF17">
    <property type="entry name" value="CARCINOEMBRYONIC ANTIGEN-RELATED CELL ADHESION MOLECULE 5 ISOFORM X1"/>
    <property type="match status" value="1"/>
</dbReference>
<evidence type="ECO:0000256" key="6">
    <source>
        <dbReference type="SAM" id="SignalP"/>
    </source>
</evidence>
<feature type="domain" description="Ig-like" evidence="7">
    <location>
        <begin position="222"/>
        <end position="302"/>
    </location>
</feature>
<dbReference type="InterPro" id="IPR003599">
    <property type="entry name" value="Ig_sub"/>
</dbReference>
<feature type="domain" description="Ig-like" evidence="7">
    <location>
        <begin position="305"/>
        <end position="405"/>
    </location>
</feature>
<keyword evidence="1 6" id="KW-0732">Signal</keyword>
<dbReference type="InterPro" id="IPR013783">
    <property type="entry name" value="Ig-like_fold"/>
</dbReference>
<keyword evidence="2" id="KW-1015">Disulfide bond</keyword>
<dbReference type="AlphaFoldDB" id="A0A484CJE4"/>
<name>A0A484CJE4_PERFV</name>
<dbReference type="SMART" id="SM00408">
    <property type="entry name" value="IGc2"/>
    <property type="match status" value="4"/>
</dbReference>
<evidence type="ECO:0000256" key="5">
    <source>
        <dbReference type="SAM" id="Phobius"/>
    </source>
</evidence>